<dbReference type="Gene3D" id="1.10.10.160">
    <property type="match status" value="1"/>
</dbReference>
<dbReference type="RefSeq" id="WP_203946303.1">
    <property type="nucleotide sequence ID" value="NZ_BOOR01000033.1"/>
</dbReference>
<dbReference type="GO" id="GO:0005524">
    <property type="term" value="F:ATP binding"/>
    <property type="evidence" value="ECO:0007669"/>
    <property type="project" value="UniProtKB-UniRule"/>
</dbReference>
<name>A0A8J3V728_9ACTN</name>
<gene>
    <name evidence="8" type="ORF">Pth03_45200</name>
</gene>
<comment type="caution">
    <text evidence="8">The sequence shown here is derived from an EMBL/GenBank/DDBJ whole genome shotgun (WGS) entry which is preliminary data.</text>
</comment>
<keyword evidence="3 6" id="KW-0347">Helicase</keyword>
<feature type="domain" description="UvrD-like helicase ATP-binding" evidence="7">
    <location>
        <begin position="12"/>
        <end position="279"/>
    </location>
</feature>
<evidence type="ECO:0000256" key="5">
    <source>
        <dbReference type="ARBA" id="ARBA00023125"/>
    </source>
</evidence>
<dbReference type="EMBL" id="BOOR01000033">
    <property type="protein sequence ID" value="GII56131.1"/>
    <property type="molecule type" value="Genomic_DNA"/>
</dbReference>
<evidence type="ECO:0000256" key="4">
    <source>
        <dbReference type="ARBA" id="ARBA00022840"/>
    </source>
</evidence>
<dbReference type="GO" id="GO:0043138">
    <property type="term" value="F:3'-5' DNA helicase activity"/>
    <property type="evidence" value="ECO:0007669"/>
    <property type="project" value="TreeGrafter"/>
</dbReference>
<dbReference type="InterPro" id="IPR000212">
    <property type="entry name" value="DNA_helicase_UvrD/REP"/>
</dbReference>
<dbReference type="InterPro" id="IPR027417">
    <property type="entry name" value="P-loop_NTPase"/>
</dbReference>
<protein>
    <recommendedName>
        <fullName evidence="7">UvrD-like helicase ATP-binding domain-containing protein</fullName>
    </recommendedName>
</protein>
<dbReference type="InterPro" id="IPR013986">
    <property type="entry name" value="DExx_box_DNA_helicase_dom_sf"/>
</dbReference>
<dbReference type="PROSITE" id="PS51198">
    <property type="entry name" value="UVRD_HELICASE_ATP_BIND"/>
    <property type="match status" value="1"/>
</dbReference>
<evidence type="ECO:0000256" key="3">
    <source>
        <dbReference type="ARBA" id="ARBA00022806"/>
    </source>
</evidence>
<keyword evidence="5" id="KW-0238">DNA-binding</keyword>
<accession>A0A8J3V728</accession>
<dbReference type="PANTHER" id="PTHR11070">
    <property type="entry name" value="UVRD / RECB / PCRA DNA HELICASE FAMILY MEMBER"/>
    <property type="match status" value="1"/>
</dbReference>
<dbReference type="Proteomes" id="UP000605992">
    <property type="component" value="Unassembled WGS sequence"/>
</dbReference>
<dbReference type="AlphaFoldDB" id="A0A8J3V728"/>
<evidence type="ECO:0000256" key="2">
    <source>
        <dbReference type="ARBA" id="ARBA00022801"/>
    </source>
</evidence>
<evidence type="ECO:0000313" key="8">
    <source>
        <dbReference type="EMBL" id="GII56131.1"/>
    </source>
</evidence>
<dbReference type="Pfam" id="PF00580">
    <property type="entry name" value="UvrD-helicase"/>
    <property type="match status" value="1"/>
</dbReference>
<feature type="binding site" evidence="6">
    <location>
        <begin position="33"/>
        <end position="40"/>
    </location>
    <ligand>
        <name>ATP</name>
        <dbReference type="ChEBI" id="CHEBI:30616"/>
    </ligand>
</feature>
<dbReference type="InterPro" id="IPR014016">
    <property type="entry name" value="UvrD-like_ATP-bd"/>
</dbReference>
<evidence type="ECO:0000313" key="9">
    <source>
        <dbReference type="Proteomes" id="UP000605992"/>
    </source>
</evidence>
<dbReference type="GO" id="GO:0000725">
    <property type="term" value="P:recombinational repair"/>
    <property type="evidence" value="ECO:0007669"/>
    <property type="project" value="TreeGrafter"/>
</dbReference>
<evidence type="ECO:0000256" key="6">
    <source>
        <dbReference type="PROSITE-ProRule" id="PRU00560"/>
    </source>
</evidence>
<evidence type="ECO:0000259" key="7">
    <source>
        <dbReference type="PROSITE" id="PS51198"/>
    </source>
</evidence>
<dbReference type="SUPFAM" id="SSF52540">
    <property type="entry name" value="P-loop containing nucleoside triphosphate hydrolases"/>
    <property type="match status" value="1"/>
</dbReference>
<proteinExistence type="predicted"/>
<dbReference type="PANTHER" id="PTHR11070:SF2">
    <property type="entry name" value="ATP-DEPENDENT DNA HELICASE SRS2"/>
    <property type="match status" value="1"/>
</dbReference>
<dbReference type="GO" id="GO:0003677">
    <property type="term" value="F:DNA binding"/>
    <property type="evidence" value="ECO:0007669"/>
    <property type="project" value="UniProtKB-KW"/>
</dbReference>
<keyword evidence="4 6" id="KW-0067">ATP-binding</keyword>
<organism evidence="8 9">
    <name type="scientific">Planotetraspora thailandica</name>
    <dbReference type="NCBI Taxonomy" id="487172"/>
    <lineage>
        <taxon>Bacteria</taxon>
        <taxon>Bacillati</taxon>
        <taxon>Actinomycetota</taxon>
        <taxon>Actinomycetes</taxon>
        <taxon>Streptosporangiales</taxon>
        <taxon>Streptosporangiaceae</taxon>
        <taxon>Planotetraspora</taxon>
    </lineage>
</organism>
<keyword evidence="1 6" id="KW-0547">Nucleotide-binding</keyword>
<reference evidence="8" key="1">
    <citation type="submission" date="2021-01" db="EMBL/GenBank/DDBJ databases">
        <title>Whole genome shotgun sequence of Planotetraspora thailandica NBRC 104271.</title>
        <authorList>
            <person name="Komaki H."/>
            <person name="Tamura T."/>
        </authorList>
    </citation>
    <scope>NUCLEOTIDE SEQUENCE</scope>
    <source>
        <strain evidence="8">NBRC 104271</strain>
    </source>
</reference>
<keyword evidence="2 6" id="KW-0378">Hydrolase</keyword>
<dbReference type="GO" id="GO:0016787">
    <property type="term" value="F:hydrolase activity"/>
    <property type="evidence" value="ECO:0007669"/>
    <property type="project" value="UniProtKB-UniRule"/>
</dbReference>
<keyword evidence="9" id="KW-1185">Reference proteome</keyword>
<evidence type="ECO:0000256" key="1">
    <source>
        <dbReference type="ARBA" id="ARBA00022741"/>
    </source>
</evidence>
<dbReference type="Gene3D" id="3.40.50.300">
    <property type="entry name" value="P-loop containing nucleotide triphosphate hydrolases"/>
    <property type="match status" value="1"/>
</dbReference>
<sequence length="279" mass="30199">MNAASAALAAELAALNDEQREAAQHLGNLAVLAGPGSGKTRTLVTKIGYLLAARQISPWRSIAAIAYARSAAREVTMRLRSLGITPGRQLVSSTLHSWCLGSILRPYGPLVGVPVPGPGSIIDEKSTEWASLFESCQDDLGIRPDKAEIVRARRVRAAGEEDEEVTHLFEFARLFDQRLLSAGLFDYDLMVSQSLRIVRENASVSKMIGARFPWMIVDEYQDLGPVLHALVLHLNEQENVQIAAFGDPDQTVMAFAGAHPPLPLGTGRSAGLSRGLSRH</sequence>